<dbReference type="Gene3D" id="3.40.50.300">
    <property type="entry name" value="P-loop containing nucleotide triphosphate hydrolases"/>
    <property type="match status" value="1"/>
</dbReference>
<dbReference type="Pfam" id="PF13238">
    <property type="entry name" value="AAA_18"/>
    <property type="match status" value="1"/>
</dbReference>
<evidence type="ECO:0000313" key="2">
    <source>
        <dbReference type="Proteomes" id="UP000231282"/>
    </source>
</evidence>
<gene>
    <name evidence="1" type="ORF">COT63_01405</name>
</gene>
<evidence type="ECO:0000313" key="1">
    <source>
        <dbReference type="EMBL" id="PIS15162.1"/>
    </source>
</evidence>
<name>A0A2H0WR57_9BACT</name>
<dbReference type="AlphaFoldDB" id="A0A2H0WR57"/>
<dbReference type="PANTHER" id="PTHR41930">
    <property type="entry name" value="UPF0200 PROTEIN MJ1399"/>
    <property type="match status" value="1"/>
</dbReference>
<dbReference type="SUPFAM" id="SSF52540">
    <property type="entry name" value="P-loop containing nucleoside triphosphate hydrolases"/>
    <property type="match status" value="1"/>
</dbReference>
<dbReference type="InterPro" id="IPR027417">
    <property type="entry name" value="P-loop_NTPase"/>
</dbReference>
<evidence type="ECO:0008006" key="3">
    <source>
        <dbReference type="Google" id="ProtNLM"/>
    </source>
</evidence>
<reference evidence="2" key="1">
    <citation type="submission" date="2017-09" db="EMBL/GenBank/DDBJ databases">
        <title>Depth-based differentiation of microbial function through sediment-hosted aquifers and enrichment of novel symbionts in the deep terrestrial subsurface.</title>
        <authorList>
            <person name="Probst A.J."/>
            <person name="Ladd B."/>
            <person name="Jarett J.K."/>
            <person name="Geller-Mcgrath D.E."/>
            <person name="Sieber C.M.K."/>
            <person name="Emerson J.B."/>
            <person name="Anantharaman K."/>
            <person name="Thomas B.C."/>
            <person name="Malmstrom R."/>
            <person name="Stieglmeier M."/>
            <person name="Klingl A."/>
            <person name="Woyke T."/>
            <person name="Ryan C.M."/>
            <person name="Banfield J.F."/>
        </authorList>
    </citation>
    <scope>NUCLEOTIDE SEQUENCE [LARGE SCALE GENOMIC DNA]</scope>
</reference>
<accession>A0A2H0WR57</accession>
<comment type="caution">
    <text evidence="1">The sequence shown here is derived from an EMBL/GenBank/DDBJ whole genome shotgun (WGS) entry which is preliminary data.</text>
</comment>
<organism evidence="1 2">
    <name type="scientific">Candidatus Shapirobacteria bacterium CG09_land_8_20_14_0_10_38_17</name>
    <dbReference type="NCBI Taxonomy" id="1974884"/>
    <lineage>
        <taxon>Bacteria</taxon>
        <taxon>Candidatus Shapironibacteriota</taxon>
    </lineage>
</organism>
<protein>
    <recommendedName>
        <fullName evidence="3">Dephospho-CoA kinase</fullName>
    </recommendedName>
</protein>
<dbReference type="Proteomes" id="UP000231282">
    <property type="component" value="Unassembled WGS sequence"/>
</dbReference>
<sequence>MAFPRKMIVIGLTGPIAGGKGLVAEFLRRKGFFYSSTSDRVREEIRERGIETTREILQEIADGLRRKFGPEVLAKRTWEIIKSQSNPRVVIDSIRGEAEVDYLKKKPNFYLIGVTAPRRLRYQRVISRQRESDPIKWKEFLRIDKIDFKSGQGKEGRNIKACLKKSDFLIVNDGSLEKLKNRVKLVMDKLAVLK</sequence>
<dbReference type="PANTHER" id="PTHR41930:SF1">
    <property type="entry name" value="DEPHOSPHO-COA KINASE"/>
    <property type="match status" value="1"/>
</dbReference>
<proteinExistence type="predicted"/>
<dbReference type="EMBL" id="PEZH01000024">
    <property type="protein sequence ID" value="PIS15162.1"/>
    <property type="molecule type" value="Genomic_DNA"/>
</dbReference>